<evidence type="ECO:0000313" key="2">
    <source>
        <dbReference type="Proteomes" id="UP001595867"/>
    </source>
</evidence>
<dbReference type="Gene3D" id="3.40.1580.10">
    <property type="entry name" value="SMI1/KNR4-like"/>
    <property type="match status" value="1"/>
</dbReference>
<comment type="caution">
    <text evidence="1">The sequence shown here is derived from an EMBL/GenBank/DDBJ whole genome shotgun (WGS) entry which is preliminary data.</text>
</comment>
<gene>
    <name evidence="1" type="ORF">ACFO0C_27240</name>
</gene>
<keyword evidence="2" id="KW-1185">Reference proteome</keyword>
<evidence type="ECO:0000313" key="1">
    <source>
        <dbReference type="EMBL" id="MFC4068640.1"/>
    </source>
</evidence>
<dbReference type="EMBL" id="JBHSBL010000019">
    <property type="protein sequence ID" value="MFC4068640.1"/>
    <property type="molecule type" value="Genomic_DNA"/>
</dbReference>
<organism evidence="1 2">
    <name type="scientific">Actinoplanes subglobosus</name>
    <dbReference type="NCBI Taxonomy" id="1547892"/>
    <lineage>
        <taxon>Bacteria</taxon>
        <taxon>Bacillati</taxon>
        <taxon>Actinomycetota</taxon>
        <taxon>Actinomycetes</taxon>
        <taxon>Micromonosporales</taxon>
        <taxon>Micromonosporaceae</taxon>
        <taxon>Actinoplanes</taxon>
    </lineage>
</organism>
<dbReference type="InterPro" id="IPR037883">
    <property type="entry name" value="Knr4/Smi1-like_sf"/>
</dbReference>
<protein>
    <submittedName>
        <fullName evidence="1">SMI1/KNR4 family protein</fullName>
    </submittedName>
</protein>
<reference evidence="2" key="1">
    <citation type="journal article" date="2019" name="Int. J. Syst. Evol. Microbiol.">
        <title>The Global Catalogue of Microorganisms (GCM) 10K type strain sequencing project: providing services to taxonomists for standard genome sequencing and annotation.</title>
        <authorList>
            <consortium name="The Broad Institute Genomics Platform"/>
            <consortium name="The Broad Institute Genome Sequencing Center for Infectious Disease"/>
            <person name="Wu L."/>
            <person name="Ma J."/>
        </authorList>
    </citation>
    <scope>NUCLEOTIDE SEQUENCE [LARGE SCALE GENOMIC DNA]</scope>
    <source>
        <strain evidence="2">TBRC 5832</strain>
    </source>
</reference>
<accession>A0ABV8J3U5</accession>
<dbReference type="RefSeq" id="WP_378069532.1">
    <property type="nucleotide sequence ID" value="NZ_JBHSBL010000019.1"/>
</dbReference>
<proteinExistence type="predicted"/>
<name>A0ABV8J3U5_9ACTN</name>
<sequence length="261" mass="28981">MFEHQDRQPGATPRRLADFIAEIRQPIDASPWRLPDRPLPPSYLGLLTWSDGGVLANGDRVLQLFPTDGPSGVRAMTLAYQLPEHMPGALPFAFNGGGVFYLFDMREPADAHGEYPVVAAHAGSIGWVTHDDSYPPECWPIAGDLPQACRGRTDIAELADCACHTPPATFASTLPETADIYIDQVPHDSLRTLMQLRKLLTATWRIDTSRELLARQPFLAVRNGRPYALHRKLEESAGLRPYLFYDADGRLEPVSPDSERP</sequence>
<dbReference type="SUPFAM" id="SSF160631">
    <property type="entry name" value="SMI1/KNR4-like"/>
    <property type="match status" value="1"/>
</dbReference>
<dbReference type="Proteomes" id="UP001595867">
    <property type="component" value="Unassembled WGS sequence"/>
</dbReference>